<organism evidence="9 10">
    <name type="scientific">Luteimonas yindakuii</name>
    <dbReference type="NCBI Taxonomy" id="2565782"/>
    <lineage>
        <taxon>Bacteria</taxon>
        <taxon>Pseudomonadati</taxon>
        <taxon>Pseudomonadota</taxon>
        <taxon>Gammaproteobacteria</taxon>
        <taxon>Lysobacterales</taxon>
        <taxon>Lysobacteraceae</taxon>
        <taxon>Luteimonas</taxon>
    </lineage>
</organism>
<evidence type="ECO:0000256" key="2">
    <source>
        <dbReference type="ARBA" id="ARBA00022729"/>
    </source>
</evidence>
<evidence type="ECO:0000313" key="10">
    <source>
        <dbReference type="Proteomes" id="UP000298681"/>
    </source>
</evidence>
<feature type="signal peptide" evidence="7">
    <location>
        <begin position="1"/>
        <end position="28"/>
    </location>
</feature>
<accession>A0A4Z1RLG6</accession>
<dbReference type="AlphaFoldDB" id="A0A4Z1RLG6"/>
<feature type="domain" description="BON" evidence="8">
    <location>
        <begin position="49"/>
        <end position="118"/>
    </location>
</feature>
<sequence length="137" mass="14424">MNRFRTSQTALALALSAGLVFAAGTALADDTRAQNTDRLAKADSDQPVNDTWITTKVKSSLLADSDVAGMDIRVVTNNGVVGLSGNVESQAQADRAKQIAQDIEGVSRVDDSGLTVGSTDANRGSDENARDNTRDRN</sequence>
<evidence type="ECO:0000256" key="3">
    <source>
        <dbReference type="ARBA" id="ARBA00022737"/>
    </source>
</evidence>
<dbReference type="Pfam" id="PF04972">
    <property type="entry name" value="BON"/>
    <property type="match status" value="1"/>
</dbReference>
<name>A0A4Z1RLG6_9GAMM</name>
<dbReference type="Proteomes" id="UP000298681">
    <property type="component" value="Unassembled WGS sequence"/>
</dbReference>
<evidence type="ECO:0000256" key="5">
    <source>
        <dbReference type="ARBA" id="ARBA00070588"/>
    </source>
</evidence>
<dbReference type="SMART" id="SM00749">
    <property type="entry name" value="BON"/>
    <property type="match status" value="1"/>
</dbReference>
<dbReference type="PROSITE" id="PS50914">
    <property type="entry name" value="BON"/>
    <property type="match status" value="1"/>
</dbReference>
<comment type="caution">
    <text evidence="9">The sequence shown here is derived from an EMBL/GenBank/DDBJ whole genome shotgun (WGS) entry which is preliminary data.</text>
</comment>
<dbReference type="Gene3D" id="3.30.1340.30">
    <property type="match status" value="1"/>
</dbReference>
<dbReference type="PANTHER" id="PTHR34606">
    <property type="entry name" value="BON DOMAIN-CONTAINING PROTEIN"/>
    <property type="match status" value="1"/>
</dbReference>
<evidence type="ECO:0000256" key="1">
    <source>
        <dbReference type="ARBA" id="ARBA00004418"/>
    </source>
</evidence>
<comment type="subcellular location">
    <subcellularLocation>
        <location evidence="1">Periplasm</location>
    </subcellularLocation>
</comment>
<dbReference type="EMBL" id="SPUH01000001">
    <property type="protein sequence ID" value="TKS54939.1"/>
    <property type="molecule type" value="Genomic_DNA"/>
</dbReference>
<evidence type="ECO:0000313" key="9">
    <source>
        <dbReference type="EMBL" id="TKS54939.1"/>
    </source>
</evidence>
<evidence type="ECO:0000256" key="4">
    <source>
        <dbReference type="ARBA" id="ARBA00022764"/>
    </source>
</evidence>
<dbReference type="FunFam" id="3.30.1340.30:FF:000001">
    <property type="entry name" value="Molecular chaperone OsmY"/>
    <property type="match status" value="1"/>
</dbReference>
<dbReference type="PANTHER" id="PTHR34606:SF15">
    <property type="entry name" value="BON DOMAIN-CONTAINING PROTEIN"/>
    <property type="match status" value="1"/>
</dbReference>
<evidence type="ECO:0000259" key="8">
    <source>
        <dbReference type="PROSITE" id="PS50914"/>
    </source>
</evidence>
<reference evidence="9 10" key="1">
    <citation type="submission" date="2019-01" db="EMBL/GenBank/DDBJ databases">
        <authorList>
            <person name="Zhang S."/>
        </authorList>
    </citation>
    <scope>NUCLEOTIDE SEQUENCE [LARGE SCALE GENOMIC DNA]</scope>
    <source>
        <strain evidence="9 10">1626</strain>
    </source>
</reference>
<dbReference type="GO" id="GO:0042597">
    <property type="term" value="C:periplasmic space"/>
    <property type="evidence" value="ECO:0007669"/>
    <property type="project" value="UniProtKB-SubCell"/>
</dbReference>
<keyword evidence="3" id="KW-0677">Repeat</keyword>
<keyword evidence="2 7" id="KW-0732">Signal</keyword>
<feature type="region of interest" description="Disordered" evidence="6">
    <location>
        <begin position="110"/>
        <end position="137"/>
    </location>
</feature>
<feature type="compositionally biased region" description="Basic and acidic residues" evidence="6">
    <location>
        <begin position="123"/>
        <end position="137"/>
    </location>
</feature>
<dbReference type="InterPro" id="IPR007055">
    <property type="entry name" value="BON_dom"/>
</dbReference>
<evidence type="ECO:0000256" key="7">
    <source>
        <dbReference type="SAM" id="SignalP"/>
    </source>
</evidence>
<keyword evidence="10" id="KW-1185">Reference proteome</keyword>
<dbReference type="InterPro" id="IPR051686">
    <property type="entry name" value="Lipoprotein_DolP"/>
</dbReference>
<evidence type="ECO:0000256" key="6">
    <source>
        <dbReference type="SAM" id="MobiDB-lite"/>
    </source>
</evidence>
<feature type="chain" id="PRO_5021408390" description="Osmotically-inducible protein Y" evidence="7">
    <location>
        <begin position="29"/>
        <end position="137"/>
    </location>
</feature>
<keyword evidence="4" id="KW-0574">Periplasm</keyword>
<dbReference type="InterPro" id="IPR014004">
    <property type="entry name" value="Transpt-assoc_nodulatn_dom_bac"/>
</dbReference>
<gene>
    <name evidence="9" type="ORF">E4582_09310</name>
</gene>
<dbReference type="RefSeq" id="WP_134674295.1">
    <property type="nucleotide sequence ID" value="NZ_SPUH01000001.1"/>
</dbReference>
<protein>
    <recommendedName>
        <fullName evidence="5">Osmotically-inducible protein Y</fullName>
    </recommendedName>
</protein>
<proteinExistence type="predicted"/>